<organism evidence="2 3">
    <name type="scientific">Blattamonas nauphoetae</name>
    <dbReference type="NCBI Taxonomy" id="2049346"/>
    <lineage>
        <taxon>Eukaryota</taxon>
        <taxon>Metamonada</taxon>
        <taxon>Preaxostyla</taxon>
        <taxon>Oxymonadida</taxon>
        <taxon>Blattamonas</taxon>
    </lineage>
</organism>
<gene>
    <name evidence="2" type="ORF">BLNAU_4767</name>
</gene>
<feature type="compositionally biased region" description="Low complexity" evidence="1">
    <location>
        <begin position="552"/>
        <end position="564"/>
    </location>
</feature>
<feature type="compositionally biased region" description="Pro residues" evidence="1">
    <location>
        <begin position="491"/>
        <end position="507"/>
    </location>
</feature>
<proteinExistence type="predicted"/>
<feature type="region of interest" description="Disordered" evidence="1">
    <location>
        <begin position="414"/>
        <end position="458"/>
    </location>
</feature>
<dbReference type="EMBL" id="JARBJD010000024">
    <property type="protein sequence ID" value="KAK2960214.1"/>
    <property type="molecule type" value="Genomic_DNA"/>
</dbReference>
<feature type="region of interest" description="Disordered" evidence="1">
    <location>
        <begin position="490"/>
        <end position="510"/>
    </location>
</feature>
<protein>
    <submittedName>
        <fullName evidence="2">Uncharacterized protein</fullName>
    </submittedName>
</protein>
<feature type="compositionally biased region" description="Low complexity" evidence="1">
    <location>
        <begin position="527"/>
        <end position="539"/>
    </location>
</feature>
<dbReference type="Proteomes" id="UP001281761">
    <property type="component" value="Unassembled WGS sequence"/>
</dbReference>
<evidence type="ECO:0000313" key="3">
    <source>
        <dbReference type="Proteomes" id="UP001281761"/>
    </source>
</evidence>
<feature type="region of interest" description="Disordered" evidence="1">
    <location>
        <begin position="527"/>
        <end position="582"/>
    </location>
</feature>
<evidence type="ECO:0000313" key="2">
    <source>
        <dbReference type="EMBL" id="KAK2960214.1"/>
    </source>
</evidence>
<evidence type="ECO:0000256" key="1">
    <source>
        <dbReference type="SAM" id="MobiDB-lite"/>
    </source>
</evidence>
<feature type="compositionally biased region" description="Low complexity" evidence="1">
    <location>
        <begin position="428"/>
        <end position="440"/>
    </location>
</feature>
<accession>A0ABQ9Y977</accession>
<keyword evidence="3" id="KW-1185">Reference proteome</keyword>
<comment type="caution">
    <text evidence="2">The sequence shown here is derived from an EMBL/GenBank/DDBJ whole genome shotgun (WGS) entry which is preliminary data.</text>
</comment>
<sequence length="614" mass="68316">MDCSAFLNWSEDQHQSDKEKAVVFRSLVATVKSQSALDASLEAEAVKFLDSVDPKNSKAATHYLNNLESYFVESAPDFIQSIGVLLSSVRHVIPASAMKMLNFLMIHSSAKIKLALVKAALIPQIITTLTPQSFPLTDGKNIHVHLLKIIRNTLWLATPDVLAQLGIEDGNEQQAVHETILKQILSPCEKYIRHLCVNRFSIIDGEQSESFLLLLAQLLQICPCYQLILDFVLHMPVVLTIPSCLTSFETESSIWLYLFDTVYAQRKWNEKRGNVRQLGKTMHRMLRMEGVEDVLEAKLLNDRNRPDGRCIIDNTIRWNNQLGMNLPTPRGWDDLSPVSLDGRHTLLLLRRHSSIVNDTESLLFMLVDFRLFITLMLSSHPLPSLPPHSGFPSLEQHFGRRFGRIRRFNHRLDGRSRSQLPHHPHPPLCLSLTTHTLPLPSASPSPPTPSHSPLPLPHHPHPPTPLCLSLTTHTLPPLCLSLTTHTLPLPSASPSPPTPSHSPLPLPHHPHPPTLLCLSLTTHTFPLSSASPSPHTPSHSPLPLPHHPHPPLCLSLTTHTLPLPSASPSPPTPSHSSLPLPHHPHPPTPLCLSLTIQTLPLSSPHSVWCMMMVV</sequence>
<reference evidence="2 3" key="1">
    <citation type="journal article" date="2022" name="bioRxiv">
        <title>Genomics of Preaxostyla Flagellates Illuminates Evolutionary Transitions and the Path Towards Mitochondrial Loss.</title>
        <authorList>
            <person name="Novak L.V.F."/>
            <person name="Treitli S.C."/>
            <person name="Pyrih J."/>
            <person name="Halakuc P."/>
            <person name="Pipaliya S.V."/>
            <person name="Vacek V."/>
            <person name="Brzon O."/>
            <person name="Soukal P."/>
            <person name="Eme L."/>
            <person name="Dacks J.B."/>
            <person name="Karnkowska A."/>
            <person name="Elias M."/>
            <person name="Hampl V."/>
        </authorList>
    </citation>
    <scope>NUCLEOTIDE SEQUENCE [LARGE SCALE GENOMIC DNA]</scope>
    <source>
        <strain evidence="2">NAU3</strain>
        <tissue evidence="2">Gut</tissue>
    </source>
</reference>
<feature type="compositionally biased region" description="Pro residues" evidence="1">
    <location>
        <begin position="441"/>
        <end position="458"/>
    </location>
</feature>
<name>A0ABQ9Y977_9EUKA</name>